<dbReference type="PANTHER" id="PTHR30469">
    <property type="entry name" value="MULTIDRUG RESISTANCE PROTEIN MDTA"/>
    <property type="match status" value="1"/>
</dbReference>
<reference evidence="8" key="1">
    <citation type="submission" date="2014-09" db="EMBL/GenBank/DDBJ databases">
        <authorList>
            <person name="Gomez-Valero L."/>
        </authorList>
    </citation>
    <scope>NUCLEOTIDE SEQUENCE [LARGE SCALE GENOMIC DNA]</scope>
    <source>
        <strain evidence="8">ATCC35250</strain>
    </source>
</reference>
<dbReference type="InterPro" id="IPR058637">
    <property type="entry name" value="YknX-like_C"/>
</dbReference>
<feature type="coiled-coil region" evidence="2">
    <location>
        <begin position="137"/>
        <end position="164"/>
    </location>
</feature>
<protein>
    <submittedName>
        <fullName evidence="7">Putative HlyD-like secretion protein</fullName>
    </submittedName>
</protein>
<dbReference type="KEGG" id="lha:LHA_0688"/>
<dbReference type="Pfam" id="PF25917">
    <property type="entry name" value="BSH_RND"/>
    <property type="match status" value="1"/>
</dbReference>
<comment type="similarity">
    <text evidence="1">Belongs to the membrane fusion protein (MFP) (TC 8.A.1) family.</text>
</comment>
<feature type="domain" description="Multidrug resistance protein MdtA-like barrel-sandwich hybrid" evidence="4">
    <location>
        <begin position="67"/>
        <end position="188"/>
    </location>
</feature>
<dbReference type="PANTHER" id="PTHR30469:SF11">
    <property type="entry name" value="BLL4320 PROTEIN"/>
    <property type="match status" value="1"/>
</dbReference>
<feature type="domain" description="CusB-like beta-barrel" evidence="5">
    <location>
        <begin position="199"/>
        <end position="269"/>
    </location>
</feature>
<dbReference type="Pfam" id="PF25989">
    <property type="entry name" value="YknX_C"/>
    <property type="match status" value="1"/>
</dbReference>
<dbReference type="Pfam" id="PF25954">
    <property type="entry name" value="Beta-barrel_RND_2"/>
    <property type="match status" value="1"/>
</dbReference>
<dbReference type="FunFam" id="2.40.30.170:FF:000010">
    <property type="entry name" value="Efflux RND transporter periplasmic adaptor subunit"/>
    <property type="match status" value="1"/>
</dbReference>
<dbReference type="NCBIfam" id="TIGR01730">
    <property type="entry name" value="RND_mfp"/>
    <property type="match status" value="1"/>
</dbReference>
<keyword evidence="8" id="KW-1185">Reference proteome</keyword>
<dbReference type="OrthoDB" id="9806939at2"/>
<dbReference type="InterPro" id="IPR058625">
    <property type="entry name" value="MdtA-like_BSH"/>
</dbReference>
<dbReference type="RefSeq" id="WP_082060272.1">
    <property type="nucleotide sequence ID" value="NZ_LNYF01000020.1"/>
</dbReference>
<sequence>MKYSSILLFLSLAVILFAAYSFLSPTHKLHGRVTEPKPIIVETAPVTEKILADQFETIGSLASTDNIDISSELSGQIAAIYFKPGTLVKKGTLLIQLDATVLKSELASAKANLALSETNFERTSELAKRKLASEQALDQALADLRGKQNTVKAKQAQLEKLSLRAPFTGTLGSRQVSIGQYVRVGQPLVRLIANQKLRVEYTLPERYLPRVLEGQQVTVVSDAYPDEVYTGSVNYIDPAVDKETRTIAIEALIDNPDNLLSAGLFVRVNHEFGEKTKRLLVPEESLIPTINGQKIFIVRNDKAIAIRVKTGAHHGAMTEIYSGLSVDDIVIVRGQHKLREGSPVIDIHQG</sequence>
<name>A0A0A8UQI2_LEGHA</name>
<dbReference type="InterPro" id="IPR006143">
    <property type="entry name" value="RND_pump_MFP"/>
</dbReference>
<dbReference type="Gene3D" id="2.40.420.20">
    <property type="match status" value="1"/>
</dbReference>
<dbReference type="PATRIC" id="fig|449.7.peg.2782"/>
<feature type="domain" description="Multidrug resistance protein MdtA-like alpha-helical hairpin" evidence="3">
    <location>
        <begin position="100"/>
        <end position="159"/>
    </location>
</feature>
<dbReference type="STRING" id="449.LHA_0688"/>
<dbReference type="HOGENOM" id="CLU_018816_1_2_6"/>
<dbReference type="InterPro" id="IPR058792">
    <property type="entry name" value="Beta-barrel_RND_2"/>
</dbReference>
<proteinExistence type="inferred from homology"/>
<evidence type="ECO:0000259" key="5">
    <source>
        <dbReference type="Pfam" id="PF25954"/>
    </source>
</evidence>
<dbReference type="Pfam" id="PF25876">
    <property type="entry name" value="HH_MFP_RND"/>
    <property type="match status" value="1"/>
</dbReference>
<evidence type="ECO:0000256" key="2">
    <source>
        <dbReference type="SAM" id="Coils"/>
    </source>
</evidence>
<evidence type="ECO:0000259" key="3">
    <source>
        <dbReference type="Pfam" id="PF25876"/>
    </source>
</evidence>
<feature type="domain" description="YknX-like C-terminal permuted SH3-like" evidence="6">
    <location>
        <begin position="280"/>
        <end position="344"/>
    </location>
</feature>
<dbReference type="AlphaFoldDB" id="A0A0A8UQI2"/>
<keyword evidence="2" id="KW-0175">Coiled coil</keyword>
<evidence type="ECO:0000256" key="1">
    <source>
        <dbReference type="ARBA" id="ARBA00009477"/>
    </source>
</evidence>
<evidence type="ECO:0000259" key="6">
    <source>
        <dbReference type="Pfam" id="PF25989"/>
    </source>
</evidence>
<dbReference type="Gene3D" id="2.40.30.170">
    <property type="match status" value="1"/>
</dbReference>
<dbReference type="SUPFAM" id="SSF111369">
    <property type="entry name" value="HlyD-like secretion proteins"/>
    <property type="match status" value="1"/>
</dbReference>
<dbReference type="Gene3D" id="2.40.50.100">
    <property type="match status" value="1"/>
</dbReference>
<organism evidence="7 8">
    <name type="scientific">Legionella hackeliae</name>
    <dbReference type="NCBI Taxonomy" id="449"/>
    <lineage>
        <taxon>Bacteria</taxon>
        <taxon>Pseudomonadati</taxon>
        <taxon>Pseudomonadota</taxon>
        <taxon>Gammaproteobacteria</taxon>
        <taxon>Legionellales</taxon>
        <taxon>Legionellaceae</taxon>
        <taxon>Legionella</taxon>
    </lineage>
</organism>
<dbReference type="GO" id="GO:0015562">
    <property type="term" value="F:efflux transmembrane transporter activity"/>
    <property type="evidence" value="ECO:0007669"/>
    <property type="project" value="TreeGrafter"/>
</dbReference>
<evidence type="ECO:0000313" key="7">
    <source>
        <dbReference type="EMBL" id="CEK09776.1"/>
    </source>
</evidence>
<accession>A0A0A8UQI2</accession>
<dbReference type="InterPro" id="IPR058624">
    <property type="entry name" value="MdtA-like_HH"/>
</dbReference>
<dbReference type="Gene3D" id="1.10.287.470">
    <property type="entry name" value="Helix hairpin bin"/>
    <property type="match status" value="1"/>
</dbReference>
<dbReference type="EMBL" id="LN681225">
    <property type="protein sequence ID" value="CEK09776.1"/>
    <property type="molecule type" value="Genomic_DNA"/>
</dbReference>
<dbReference type="GO" id="GO:1990281">
    <property type="term" value="C:efflux pump complex"/>
    <property type="evidence" value="ECO:0007669"/>
    <property type="project" value="TreeGrafter"/>
</dbReference>
<evidence type="ECO:0000313" key="8">
    <source>
        <dbReference type="Proteomes" id="UP000032803"/>
    </source>
</evidence>
<evidence type="ECO:0000259" key="4">
    <source>
        <dbReference type="Pfam" id="PF25917"/>
    </source>
</evidence>
<dbReference type="Proteomes" id="UP000032803">
    <property type="component" value="Chromosome I"/>
</dbReference>
<gene>
    <name evidence="7" type="ORF">LHA_0688</name>
</gene>